<proteinExistence type="predicted"/>
<organism evidence="3 4">
    <name type="scientific">Lederbergia wuyishanensis</name>
    <dbReference type="NCBI Taxonomy" id="1347903"/>
    <lineage>
        <taxon>Bacteria</taxon>
        <taxon>Bacillati</taxon>
        <taxon>Bacillota</taxon>
        <taxon>Bacilli</taxon>
        <taxon>Bacillales</taxon>
        <taxon>Bacillaceae</taxon>
        <taxon>Lederbergia</taxon>
    </lineage>
</organism>
<dbReference type="SUPFAM" id="SSF46785">
    <property type="entry name" value="Winged helix' DNA-binding domain"/>
    <property type="match status" value="1"/>
</dbReference>
<dbReference type="InterPro" id="IPR011991">
    <property type="entry name" value="ArsR-like_HTH"/>
</dbReference>
<name>A0ABU0D863_9BACI</name>
<accession>A0ABU0D863</accession>
<reference evidence="3 4" key="1">
    <citation type="submission" date="2023-07" db="EMBL/GenBank/DDBJ databases">
        <title>Genomic Encyclopedia of Type Strains, Phase IV (KMG-IV): sequencing the most valuable type-strain genomes for metagenomic binning, comparative biology and taxonomic classification.</title>
        <authorList>
            <person name="Goeker M."/>
        </authorList>
    </citation>
    <scope>NUCLEOTIDE SEQUENCE [LARGE SCALE GENOMIC DNA]</scope>
    <source>
        <strain evidence="3 4">DSM 27848</strain>
    </source>
</reference>
<dbReference type="Proteomes" id="UP001232343">
    <property type="component" value="Unassembled WGS sequence"/>
</dbReference>
<gene>
    <name evidence="3" type="ORF">J2S14_003421</name>
</gene>
<keyword evidence="1 3" id="KW-0238">DNA-binding</keyword>
<dbReference type="InterPro" id="IPR036388">
    <property type="entry name" value="WH-like_DNA-bd_sf"/>
</dbReference>
<feature type="domain" description="HTH arsR-type" evidence="2">
    <location>
        <begin position="9"/>
        <end position="89"/>
    </location>
</feature>
<dbReference type="NCBIfam" id="NF005061">
    <property type="entry name" value="PRK06474.1"/>
    <property type="match status" value="1"/>
</dbReference>
<protein>
    <submittedName>
        <fullName evidence="3">DNA-binding transcriptional ArsR family regulator</fullName>
    </submittedName>
</protein>
<dbReference type="InterPro" id="IPR001845">
    <property type="entry name" value="HTH_ArsR_DNA-bd_dom"/>
</dbReference>
<dbReference type="EMBL" id="JAUSUO010000010">
    <property type="protein sequence ID" value="MDQ0344577.1"/>
    <property type="molecule type" value="Genomic_DNA"/>
</dbReference>
<dbReference type="SMART" id="SM00418">
    <property type="entry name" value="HTH_ARSR"/>
    <property type="match status" value="1"/>
</dbReference>
<evidence type="ECO:0000259" key="2">
    <source>
        <dbReference type="SMART" id="SM00418"/>
    </source>
</evidence>
<evidence type="ECO:0000313" key="3">
    <source>
        <dbReference type="EMBL" id="MDQ0344577.1"/>
    </source>
</evidence>
<dbReference type="GO" id="GO:0003677">
    <property type="term" value="F:DNA binding"/>
    <property type="evidence" value="ECO:0007669"/>
    <property type="project" value="UniProtKB-KW"/>
</dbReference>
<sequence>MMKESKADVILHPVRMRIIQTLINGRKLTVQQIGEKLQDIPQATLYRHLNKLLKAKVIEVVEENPIRGAIEKVYALPEQAGSISSEEISKWTKEEHMDSFMKFVSVVLADYERYVSQEEFDMQKDGAGYRQISFYATDDEYMEFLQTLSSAAIKLLQNEEGGDRRKRTFTTIVTTENKNR</sequence>
<keyword evidence="4" id="KW-1185">Reference proteome</keyword>
<comment type="caution">
    <text evidence="3">The sequence shown here is derived from an EMBL/GenBank/DDBJ whole genome shotgun (WGS) entry which is preliminary data.</text>
</comment>
<evidence type="ECO:0000256" key="1">
    <source>
        <dbReference type="ARBA" id="ARBA00023125"/>
    </source>
</evidence>
<evidence type="ECO:0000313" key="4">
    <source>
        <dbReference type="Proteomes" id="UP001232343"/>
    </source>
</evidence>
<dbReference type="CDD" id="cd00090">
    <property type="entry name" value="HTH_ARSR"/>
    <property type="match status" value="1"/>
</dbReference>
<dbReference type="Gene3D" id="6.10.140.2180">
    <property type="match status" value="1"/>
</dbReference>
<dbReference type="RefSeq" id="WP_244682886.1">
    <property type="nucleotide sequence ID" value="NZ_JALIRM010000013.1"/>
</dbReference>
<dbReference type="Pfam" id="PF12840">
    <property type="entry name" value="HTH_20"/>
    <property type="match status" value="1"/>
</dbReference>
<dbReference type="InterPro" id="IPR036390">
    <property type="entry name" value="WH_DNA-bd_sf"/>
</dbReference>
<dbReference type="Gene3D" id="1.10.10.10">
    <property type="entry name" value="Winged helix-like DNA-binding domain superfamily/Winged helix DNA-binding domain"/>
    <property type="match status" value="1"/>
</dbReference>